<accession>A0A0A9WNW3</accession>
<feature type="region of interest" description="Disordered" evidence="1">
    <location>
        <begin position="90"/>
        <end position="111"/>
    </location>
</feature>
<dbReference type="AlphaFoldDB" id="A0A0A9WNW3"/>
<proteinExistence type="predicted"/>
<dbReference type="EMBL" id="GBHO01035426">
    <property type="protein sequence ID" value="JAG08178.1"/>
    <property type="molecule type" value="Transcribed_RNA"/>
</dbReference>
<reference evidence="2" key="1">
    <citation type="journal article" date="2014" name="PLoS ONE">
        <title>Transcriptome-Based Identification of ABC Transporters in the Western Tarnished Plant Bug Lygus hesperus.</title>
        <authorList>
            <person name="Hull J.J."/>
            <person name="Chaney K."/>
            <person name="Geib S.M."/>
            <person name="Fabrick J.A."/>
            <person name="Brent C.S."/>
            <person name="Walsh D."/>
            <person name="Lavine L.C."/>
        </authorList>
    </citation>
    <scope>NUCLEOTIDE SEQUENCE</scope>
</reference>
<evidence type="ECO:0000256" key="1">
    <source>
        <dbReference type="SAM" id="MobiDB-lite"/>
    </source>
</evidence>
<name>A0A0A9WNW3_LYGHE</name>
<sequence length="111" mass="11638">MMKARVSRTKVANTPTNTTTIANEEEEENARVTADAKVSKDNVKAVTPLSTTAPCTNDIVNVKSTSTTDSVKAITHTTAPKGVFEKGTSLSNDLSSMTHPVSVDATGVTTI</sequence>
<organism evidence="2">
    <name type="scientific">Lygus hesperus</name>
    <name type="common">Western plant bug</name>
    <dbReference type="NCBI Taxonomy" id="30085"/>
    <lineage>
        <taxon>Eukaryota</taxon>
        <taxon>Metazoa</taxon>
        <taxon>Ecdysozoa</taxon>
        <taxon>Arthropoda</taxon>
        <taxon>Hexapoda</taxon>
        <taxon>Insecta</taxon>
        <taxon>Pterygota</taxon>
        <taxon>Neoptera</taxon>
        <taxon>Paraneoptera</taxon>
        <taxon>Hemiptera</taxon>
        <taxon>Heteroptera</taxon>
        <taxon>Panheteroptera</taxon>
        <taxon>Cimicomorpha</taxon>
        <taxon>Miridae</taxon>
        <taxon>Mirini</taxon>
        <taxon>Lygus</taxon>
    </lineage>
</organism>
<feature type="region of interest" description="Disordered" evidence="1">
    <location>
        <begin position="1"/>
        <end position="20"/>
    </location>
</feature>
<evidence type="ECO:0000313" key="2">
    <source>
        <dbReference type="EMBL" id="JAG08178.1"/>
    </source>
</evidence>
<feature type="compositionally biased region" description="Polar residues" evidence="1">
    <location>
        <begin position="90"/>
        <end position="99"/>
    </location>
</feature>
<protein>
    <submittedName>
        <fullName evidence="2">Uncharacterized protein</fullName>
    </submittedName>
</protein>
<reference evidence="2" key="2">
    <citation type="submission" date="2014-07" db="EMBL/GenBank/DDBJ databases">
        <authorList>
            <person name="Hull J."/>
        </authorList>
    </citation>
    <scope>NUCLEOTIDE SEQUENCE</scope>
</reference>
<gene>
    <name evidence="2" type="ORF">CM83_69378</name>
</gene>